<evidence type="ECO:0000313" key="2">
    <source>
        <dbReference type="Proteomes" id="UP001353858"/>
    </source>
</evidence>
<keyword evidence="2" id="KW-1185">Reference proteome</keyword>
<evidence type="ECO:0000313" key="1">
    <source>
        <dbReference type="EMBL" id="KAK4879021.1"/>
    </source>
</evidence>
<reference evidence="2" key="1">
    <citation type="submission" date="2023-01" db="EMBL/GenBank/DDBJ databases">
        <title>Key to firefly adult light organ development and bioluminescence: homeobox transcription factors regulate luciferase expression and transportation to peroxisome.</title>
        <authorList>
            <person name="Fu X."/>
        </authorList>
    </citation>
    <scope>NUCLEOTIDE SEQUENCE [LARGE SCALE GENOMIC DNA]</scope>
</reference>
<accession>A0AAN7PCR4</accession>
<gene>
    <name evidence="1" type="ORF">RN001_007167</name>
</gene>
<name>A0AAN7PCR4_9COLE</name>
<protein>
    <submittedName>
        <fullName evidence="1">Uncharacterized protein</fullName>
    </submittedName>
</protein>
<dbReference type="AlphaFoldDB" id="A0AAN7PCR4"/>
<comment type="caution">
    <text evidence="1">The sequence shown here is derived from an EMBL/GenBank/DDBJ whole genome shotgun (WGS) entry which is preliminary data.</text>
</comment>
<proteinExistence type="predicted"/>
<dbReference type="EMBL" id="JARPUR010000003">
    <property type="protein sequence ID" value="KAK4879021.1"/>
    <property type="molecule type" value="Genomic_DNA"/>
</dbReference>
<sequence length="97" mass="11346">MFSKPLKRKKFSLSHQQIVDDLAALNNDPEQRNKLYMCVDDKVPENNKFKEMDNFVKDSQTFEELSETLKRQVSSLQSLSEDILKGIDGIKERLARR</sequence>
<organism evidence="1 2">
    <name type="scientific">Aquatica leii</name>
    <dbReference type="NCBI Taxonomy" id="1421715"/>
    <lineage>
        <taxon>Eukaryota</taxon>
        <taxon>Metazoa</taxon>
        <taxon>Ecdysozoa</taxon>
        <taxon>Arthropoda</taxon>
        <taxon>Hexapoda</taxon>
        <taxon>Insecta</taxon>
        <taxon>Pterygota</taxon>
        <taxon>Neoptera</taxon>
        <taxon>Endopterygota</taxon>
        <taxon>Coleoptera</taxon>
        <taxon>Polyphaga</taxon>
        <taxon>Elateriformia</taxon>
        <taxon>Elateroidea</taxon>
        <taxon>Lampyridae</taxon>
        <taxon>Luciolinae</taxon>
        <taxon>Aquatica</taxon>
    </lineage>
</organism>
<dbReference type="Proteomes" id="UP001353858">
    <property type="component" value="Unassembled WGS sequence"/>
</dbReference>